<comment type="caution">
    <text evidence="4">The sequence shown here is derived from an EMBL/GenBank/DDBJ whole genome shotgun (WGS) entry which is preliminary data.</text>
</comment>
<proteinExistence type="inferred from homology"/>
<comment type="similarity">
    <text evidence="2">Belongs to the NAD(P)-dependent epimerase/dehydratase family. Dihydroflavonol-4-reductase subfamily.</text>
</comment>
<dbReference type="AlphaFoldDB" id="A0A0F4ZFI1"/>
<dbReference type="SUPFAM" id="SSF51735">
    <property type="entry name" value="NAD(P)-binding Rossmann-fold domains"/>
    <property type="match status" value="1"/>
</dbReference>
<evidence type="ECO:0000256" key="2">
    <source>
        <dbReference type="ARBA" id="ARBA00023445"/>
    </source>
</evidence>
<reference evidence="4 5" key="1">
    <citation type="submission" date="2015-03" db="EMBL/GenBank/DDBJ databases">
        <authorList>
            <person name="Radwan O."/>
            <person name="Al-Naeli F.A."/>
            <person name="Rendon G.A."/>
            <person name="Fields C."/>
        </authorList>
    </citation>
    <scope>NUCLEOTIDE SEQUENCE [LARGE SCALE GENOMIC DNA]</scope>
    <source>
        <strain evidence="4">CR-DP1</strain>
    </source>
</reference>
<sequence length="338" mass="37007">MTKVLVTGGSGFIAVHILDLLLNKGYEVITTVRSESKAEFLKAKFPGKPLETAIVPDIAVEGAFDEVSKTPGIAYVLHTASPFHFKSTDPMDLINPAVIGTTSILKALAANAPSVKQVVVTSSFASIVDVSKLDGKTTYTEASWNPDKLEDAFKDAGRAYRTSKVLAEKAAWKTVEELGAPFALTTVCPPMVFGPVAHDLQTFAEINTSNGFMVKLLAGEWREHIPELTGAYSWVDVRDVARAHVLALEKPAAKGQRLFTIKGLYSWREIIKIVYDNFPEKREKLPSLDAPGGDLPDDPYKFNNDKTKEILGMEWVELETTIKDLAQSLIDLEAKIGK</sequence>
<dbReference type="GO" id="GO:0016616">
    <property type="term" value="F:oxidoreductase activity, acting on the CH-OH group of donors, NAD or NADP as acceptor"/>
    <property type="evidence" value="ECO:0007669"/>
    <property type="project" value="TreeGrafter"/>
</dbReference>
<feature type="domain" description="NAD-dependent epimerase/dehydratase" evidence="3">
    <location>
        <begin position="4"/>
        <end position="255"/>
    </location>
</feature>
<protein>
    <recommendedName>
        <fullName evidence="3">NAD-dependent epimerase/dehydratase domain-containing protein</fullName>
    </recommendedName>
</protein>
<name>A0A0F4ZFI1_9PEZI</name>
<evidence type="ECO:0000259" key="3">
    <source>
        <dbReference type="Pfam" id="PF01370"/>
    </source>
</evidence>
<dbReference type="InterPro" id="IPR001509">
    <property type="entry name" value="Epimerase_deHydtase"/>
</dbReference>
<dbReference type="EMBL" id="LAEV01001117">
    <property type="protein sequence ID" value="KKA28881.1"/>
    <property type="molecule type" value="Genomic_DNA"/>
</dbReference>
<dbReference type="InterPro" id="IPR050425">
    <property type="entry name" value="NAD(P)_dehydrat-like"/>
</dbReference>
<dbReference type="FunFam" id="3.40.50.720:FF:000191">
    <property type="entry name" value="Methylglyoxal reductase (NADPH-dependent)"/>
    <property type="match status" value="1"/>
</dbReference>
<dbReference type="Pfam" id="PF01370">
    <property type="entry name" value="Epimerase"/>
    <property type="match status" value="1"/>
</dbReference>
<dbReference type="OrthoDB" id="2735536at2759"/>
<evidence type="ECO:0000313" key="5">
    <source>
        <dbReference type="Proteomes" id="UP000033483"/>
    </source>
</evidence>
<organism evidence="4 5">
    <name type="scientific">Thielaviopsis punctulata</name>
    <dbReference type="NCBI Taxonomy" id="72032"/>
    <lineage>
        <taxon>Eukaryota</taxon>
        <taxon>Fungi</taxon>
        <taxon>Dikarya</taxon>
        <taxon>Ascomycota</taxon>
        <taxon>Pezizomycotina</taxon>
        <taxon>Sordariomycetes</taxon>
        <taxon>Hypocreomycetidae</taxon>
        <taxon>Microascales</taxon>
        <taxon>Ceratocystidaceae</taxon>
        <taxon>Thielaviopsis</taxon>
    </lineage>
</organism>
<accession>A0A0F4ZFI1</accession>
<dbReference type="Gene3D" id="3.40.50.720">
    <property type="entry name" value="NAD(P)-binding Rossmann-like Domain"/>
    <property type="match status" value="1"/>
</dbReference>
<dbReference type="Proteomes" id="UP000033483">
    <property type="component" value="Unassembled WGS sequence"/>
</dbReference>
<keyword evidence="5" id="KW-1185">Reference proteome</keyword>
<evidence type="ECO:0000256" key="1">
    <source>
        <dbReference type="ARBA" id="ARBA00023002"/>
    </source>
</evidence>
<dbReference type="PANTHER" id="PTHR10366:SF564">
    <property type="entry name" value="STEROL-4-ALPHA-CARBOXYLATE 3-DEHYDROGENASE, DECARBOXYLATING"/>
    <property type="match status" value="1"/>
</dbReference>
<dbReference type="InterPro" id="IPR036291">
    <property type="entry name" value="NAD(P)-bd_dom_sf"/>
</dbReference>
<dbReference type="CDD" id="cd05227">
    <property type="entry name" value="AR_SDR_e"/>
    <property type="match status" value="1"/>
</dbReference>
<keyword evidence="1" id="KW-0560">Oxidoreductase</keyword>
<evidence type="ECO:0000313" key="4">
    <source>
        <dbReference type="EMBL" id="KKA28881.1"/>
    </source>
</evidence>
<gene>
    <name evidence="4" type="ORF">TD95_000252</name>
</gene>
<dbReference type="PANTHER" id="PTHR10366">
    <property type="entry name" value="NAD DEPENDENT EPIMERASE/DEHYDRATASE"/>
    <property type="match status" value="1"/>
</dbReference>